<sequence>MNFNVFIYSVEKKKEWDEFVKNSKNSHFMFYRNYMDYHSDRFYDFSLMLYDEKNRLVALLPANLDERKLYSHQGLTFGGLLLSNKSTTEQVYDMLLSIVEFLKIRDNVDSLIYKRVPDLYHTYPSQEDLYSLFLLEAKLIRRDVTVSIDLSNPIPYQEIRKRKIKKATKIGIEVSEENDLTDYWDLLTKVLKFNHDAIPVHSLSEIDFLRSSFPENIKCYVARLDGELLSGTIVYENKNIVHTQYLANNEKGRELGALDLVIDHLVRNIYKGKKYFDFGISTEKNGRFLNKGLIAQKEGFGARAFTHDFYEIFIND</sequence>
<accession>A0A934JVJ2</accession>
<evidence type="ECO:0000313" key="3">
    <source>
        <dbReference type="Proteomes" id="UP000628710"/>
    </source>
</evidence>
<dbReference type="EMBL" id="JAEMNX010000009">
    <property type="protein sequence ID" value="MBJ7537807.1"/>
    <property type="molecule type" value="Genomic_DNA"/>
</dbReference>
<evidence type="ECO:0000259" key="1">
    <source>
        <dbReference type="Pfam" id="PF13480"/>
    </source>
</evidence>
<dbReference type="InterPro" id="IPR050644">
    <property type="entry name" value="PG_Glycine_Bridge_Synth"/>
</dbReference>
<comment type="caution">
    <text evidence="2">The sequence shown here is derived from an EMBL/GenBank/DDBJ whole genome shotgun (WGS) entry which is preliminary data.</text>
</comment>
<protein>
    <submittedName>
        <fullName evidence="2">GNAT family N-acetyltransferase</fullName>
    </submittedName>
</protein>
<feature type="domain" description="BioF2-like acetyltransferase" evidence="1">
    <location>
        <begin position="161"/>
        <end position="283"/>
    </location>
</feature>
<dbReference type="Gene3D" id="3.40.630.30">
    <property type="match status" value="1"/>
</dbReference>
<keyword evidence="3" id="KW-1185">Reference proteome</keyword>
<name>A0A934JVJ2_9GAMM</name>
<dbReference type="Proteomes" id="UP000628710">
    <property type="component" value="Unassembled WGS sequence"/>
</dbReference>
<evidence type="ECO:0000313" key="2">
    <source>
        <dbReference type="EMBL" id="MBJ7537807.1"/>
    </source>
</evidence>
<dbReference type="InterPro" id="IPR016181">
    <property type="entry name" value="Acyl_CoA_acyltransferase"/>
</dbReference>
<organism evidence="2 3">
    <name type="scientific">Marinomonas transparens</name>
    <dbReference type="NCBI Taxonomy" id="2795388"/>
    <lineage>
        <taxon>Bacteria</taxon>
        <taxon>Pseudomonadati</taxon>
        <taxon>Pseudomonadota</taxon>
        <taxon>Gammaproteobacteria</taxon>
        <taxon>Oceanospirillales</taxon>
        <taxon>Oceanospirillaceae</taxon>
        <taxon>Marinomonas</taxon>
    </lineage>
</organism>
<dbReference type="RefSeq" id="WP_199468019.1">
    <property type="nucleotide sequence ID" value="NZ_JAEMNX010000009.1"/>
</dbReference>
<gene>
    <name evidence="2" type="ORF">I8J31_09000</name>
</gene>
<dbReference type="SUPFAM" id="SSF55729">
    <property type="entry name" value="Acyl-CoA N-acyltransferases (Nat)"/>
    <property type="match status" value="1"/>
</dbReference>
<dbReference type="InterPro" id="IPR038740">
    <property type="entry name" value="BioF2-like_GNAT_dom"/>
</dbReference>
<dbReference type="Pfam" id="PF13480">
    <property type="entry name" value="Acetyltransf_6"/>
    <property type="match status" value="1"/>
</dbReference>
<proteinExistence type="predicted"/>
<reference evidence="2" key="1">
    <citation type="submission" date="2020-12" db="EMBL/GenBank/DDBJ databases">
        <title>Marinomonas arctica sp. nov., a psychrotolerant bacterium isolated from the Arctic.</title>
        <authorList>
            <person name="Zhang Y."/>
        </authorList>
    </citation>
    <scope>NUCLEOTIDE SEQUENCE</scope>
    <source>
        <strain evidence="2">C1424</strain>
    </source>
</reference>
<dbReference type="PANTHER" id="PTHR36174:SF1">
    <property type="entry name" value="LIPID II:GLYCINE GLYCYLTRANSFERASE"/>
    <property type="match status" value="1"/>
</dbReference>
<dbReference type="AlphaFoldDB" id="A0A934JVJ2"/>
<dbReference type="PANTHER" id="PTHR36174">
    <property type="entry name" value="LIPID II:GLYCINE GLYCYLTRANSFERASE"/>
    <property type="match status" value="1"/>
</dbReference>